<gene>
    <name evidence="8" type="ORF">AXF42_Ash002850</name>
</gene>
<evidence type="ECO:0000256" key="3">
    <source>
        <dbReference type="ARBA" id="ARBA00023015"/>
    </source>
</evidence>
<keyword evidence="2 6" id="KW-0678">Repressor</keyword>
<dbReference type="InterPro" id="IPR038933">
    <property type="entry name" value="Ovate"/>
</dbReference>
<reference evidence="8 9" key="1">
    <citation type="journal article" date="2017" name="Nature">
        <title>The Apostasia genome and the evolution of orchids.</title>
        <authorList>
            <person name="Zhang G.Q."/>
            <person name="Liu K.W."/>
            <person name="Li Z."/>
            <person name="Lohaus R."/>
            <person name="Hsiao Y.Y."/>
            <person name="Niu S.C."/>
            <person name="Wang J.Y."/>
            <person name="Lin Y.C."/>
            <person name="Xu Q."/>
            <person name="Chen L.J."/>
            <person name="Yoshida K."/>
            <person name="Fujiwara S."/>
            <person name="Wang Z.W."/>
            <person name="Zhang Y.Q."/>
            <person name="Mitsuda N."/>
            <person name="Wang M."/>
            <person name="Liu G.H."/>
            <person name="Pecoraro L."/>
            <person name="Huang H.X."/>
            <person name="Xiao X.J."/>
            <person name="Lin M."/>
            <person name="Wu X.Y."/>
            <person name="Wu W.L."/>
            <person name="Chen Y.Y."/>
            <person name="Chang S.B."/>
            <person name="Sakamoto S."/>
            <person name="Ohme-Takagi M."/>
            <person name="Yagi M."/>
            <person name="Zeng S.J."/>
            <person name="Shen C.Y."/>
            <person name="Yeh C.M."/>
            <person name="Luo Y.B."/>
            <person name="Tsai W.C."/>
            <person name="Van de Peer Y."/>
            <person name="Liu Z.J."/>
        </authorList>
    </citation>
    <scope>NUCLEOTIDE SEQUENCE [LARGE SCALE GENOMIC DNA]</scope>
    <source>
        <strain evidence="9">cv. Shenzhen</strain>
        <tissue evidence="8">Stem</tissue>
    </source>
</reference>
<sequence length="90" mass="10190">MIGGAEGRRGGRRMIILVAMGKRSYEPRRDFRESMMQVIVAKGLEEAEELRSLLNCYISVNPREQRQAILEAFHEVCSTLFSSSGRGGWL</sequence>
<feature type="domain" description="OVATE" evidence="7">
    <location>
        <begin position="18"/>
        <end position="79"/>
    </location>
</feature>
<dbReference type="Proteomes" id="UP000236161">
    <property type="component" value="Unassembled WGS sequence"/>
</dbReference>
<evidence type="ECO:0000256" key="2">
    <source>
        <dbReference type="ARBA" id="ARBA00022491"/>
    </source>
</evidence>
<dbReference type="GO" id="GO:0045892">
    <property type="term" value="P:negative regulation of DNA-templated transcription"/>
    <property type="evidence" value="ECO:0007669"/>
    <property type="project" value="UniProtKB-UniRule"/>
</dbReference>
<organism evidence="8 9">
    <name type="scientific">Apostasia shenzhenica</name>
    <dbReference type="NCBI Taxonomy" id="1088818"/>
    <lineage>
        <taxon>Eukaryota</taxon>
        <taxon>Viridiplantae</taxon>
        <taxon>Streptophyta</taxon>
        <taxon>Embryophyta</taxon>
        <taxon>Tracheophyta</taxon>
        <taxon>Spermatophyta</taxon>
        <taxon>Magnoliopsida</taxon>
        <taxon>Liliopsida</taxon>
        <taxon>Asparagales</taxon>
        <taxon>Orchidaceae</taxon>
        <taxon>Apostasioideae</taxon>
        <taxon>Apostasia</taxon>
    </lineage>
</organism>
<evidence type="ECO:0000256" key="6">
    <source>
        <dbReference type="RuleBase" id="RU367028"/>
    </source>
</evidence>
<keyword evidence="4 6" id="KW-0804">Transcription</keyword>
<evidence type="ECO:0000313" key="9">
    <source>
        <dbReference type="Proteomes" id="UP000236161"/>
    </source>
</evidence>
<evidence type="ECO:0000313" key="8">
    <source>
        <dbReference type="EMBL" id="PKA51485.1"/>
    </source>
</evidence>
<dbReference type="STRING" id="1088818.A0A2I0A7J9"/>
<keyword evidence="3 6" id="KW-0805">Transcription regulation</keyword>
<evidence type="ECO:0000256" key="5">
    <source>
        <dbReference type="ARBA" id="ARBA00023242"/>
    </source>
</evidence>
<dbReference type="PANTHER" id="PTHR33057:SF114">
    <property type="entry name" value="TRANSCRIPTION REPRESSOR-RELATED"/>
    <property type="match status" value="1"/>
</dbReference>
<dbReference type="NCBIfam" id="TIGR01568">
    <property type="entry name" value="A_thal_3678"/>
    <property type="match status" value="1"/>
</dbReference>
<dbReference type="Pfam" id="PF04844">
    <property type="entry name" value="Ovate"/>
    <property type="match status" value="1"/>
</dbReference>
<comment type="subcellular location">
    <subcellularLocation>
        <location evidence="1 6">Nucleus</location>
    </subcellularLocation>
</comment>
<dbReference type="EMBL" id="KZ452013">
    <property type="protein sequence ID" value="PKA51485.1"/>
    <property type="molecule type" value="Genomic_DNA"/>
</dbReference>
<protein>
    <recommendedName>
        <fullName evidence="6">Transcription repressor</fullName>
    </recommendedName>
    <alternativeName>
        <fullName evidence="6">Ovate family protein</fullName>
    </alternativeName>
</protein>
<keyword evidence="5 6" id="KW-0539">Nucleus</keyword>
<proteinExistence type="predicted"/>
<dbReference type="GO" id="GO:0005634">
    <property type="term" value="C:nucleus"/>
    <property type="evidence" value="ECO:0007669"/>
    <property type="project" value="UniProtKB-SubCell"/>
</dbReference>
<dbReference type="InterPro" id="IPR006458">
    <property type="entry name" value="Ovate_C"/>
</dbReference>
<dbReference type="PROSITE" id="PS51754">
    <property type="entry name" value="OVATE"/>
    <property type="match status" value="1"/>
</dbReference>
<comment type="function">
    <text evidence="6">Transcriptional repressor that regulates multiple aspects of plant growth and development.</text>
</comment>
<name>A0A2I0A7J9_9ASPA</name>
<evidence type="ECO:0000259" key="7">
    <source>
        <dbReference type="PROSITE" id="PS51754"/>
    </source>
</evidence>
<dbReference type="PANTHER" id="PTHR33057">
    <property type="entry name" value="TRANSCRIPTION REPRESSOR OFP7-RELATED"/>
    <property type="match status" value="1"/>
</dbReference>
<dbReference type="OrthoDB" id="1928390at2759"/>
<evidence type="ECO:0000256" key="1">
    <source>
        <dbReference type="ARBA" id="ARBA00004123"/>
    </source>
</evidence>
<accession>A0A2I0A7J9</accession>
<evidence type="ECO:0000256" key="4">
    <source>
        <dbReference type="ARBA" id="ARBA00023163"/>
    </source>
</evidence>
<keyword evidence="9" id="KW-1185">Reference proteome</keyword>
<dbReference type="AlphaFoldDB" id="A0A2I0A7J9"/>